<protein>
    <recommendedName>
        <fullName evidence="5">Flagellar assembly protein FliH/Type III secretion system HrpE domain-containing protein</fullName>
    </recommendedName>
</protein>
<keyword evidence="3" id="KW-0614">Plasmid</keyword>
<dbReference type="EMBL" id="CP011518">
    <property type="protein sequence ID" value="ANJ86768.1"/>
    <property type="molecule type" value="Genomic_DNA"/>
</dbReference>
<dbReference type="Proteomes" id="UP000035050">
    <property type="component" value="Plasmid pPO70-1"/>
</dbReference>
<name>A0A192B0X1_9BURK</name>
<accession>A0A192B0X1</accession>
<feature type="coiled-coil region" evidence="1">
    <location>
        <begin position="56"/>
        <end position="90"/>
    </location>
</feature>
<keyword evidence="4" id="KW-1185">Reference proteome</keyword>
<dbReference type="KEGG" id="pox:MB84_31425"/>
<proteinExistence type="predicted"/>
<gene>
    <name evidence="3" type="ORF">MB84_31425</name>
</gene>
<evidence type="ECO:0000256" key="2">
    <source>
        <dbReference type="SAM" id="MobiDB-lite"/>
    </source>
</evidence>
<dbReference type="OrthoDB" id="8596438at2"/>
<evidence type="ECO:0008006" key="5">
    <source>
        <dbReference type="Google" id="ProtNLM"/>
    </source>
</evidence>
<reference evidence="3" key="1">
    <citation type="submission" date="2016-06" db="EMBL/GenBank/DDBJ databases">
        <title>Pandoraea oxalativorans DSM 23570 Genome Sequencing.</title>
        <authorList>
            <person name="Ee R."/>
            <person name="Lim Y.-L."/>
            <person name="Yong D."/>
            <person name="Yin W.-F."/>
            <person name="Chan K.-G."/>
        </authorList>
    </citation>
    <scope>NUCLEOTIDE SEQUENCE</scope>
    <source>
        <strain evidence="3">DSM 23570</strain>
        <plasmid evidence="3">pPO70-1</plasmid>
    </source>
</reference>
<feature type="region of interest" description="Disordered" evidence="2">
    <location>
        <begin position="347"/>
        <end position="385"/>
    </location>
</feature>
<feature type="compositionally biased region" description="Acidic residues" evidence="2">
    <location>
        <begin position="375"/>
        <end position="385"/>
    </location>
</feature>
<dbReference type="RefSeq" id="WP_052654537.1">
    <property type="nucleotide sequence ID" value="NZ_CP011518.2"/>
</dbReference>
<keyword evidence="1" id="KW-0175">Coiled coil</keyword>
<evidence type="ECO:0000313" key="4">
    <source>
        <dbReference type="Proteomes" id="UP000035050"/>
    </source>
</evidence>
<geneLocation type="plasmid" evidence="3 4">
    <name>pPO70-1</name>
</geneLocation>
<sequence>MNNPLGIVVHELPGPLPTGAIVPAAELARRREHAAARETLLAAAHAEADALRDAGATALEQAREAAEQVLAAAREQADALAQQAKAQAVEETVQWLCAEHRLAQRLAAELAHRWRGLTAQVLEEVLGQRDPNERVLRHVERRVAELLPQGRLTLAVAPEALGQATQAWAATPALSVVADAELAPGQARLENARLRLHLDAPAHQAALLAQFARAPDTSVPGADAQADAEADLQADMPADADADAELDTQADMHADMQVDMQVDTQVDTQADAPYAFARDGEPGGDLDPELGLEPDRDLDLGLGLGLDRDFDPDLGLDVDRDLGLGFDRDLDAMLDARRDAASALTPTFTPTSNALADPGRREAAPPCPPTWLTDFADEPWEMAHD</sequence>
<dbReference type="AlphaFoldDB" id="A0A192B0X1"/>
<evidence type="ECO:0000313" key="3">
    <source>
        <dbReference type="EMBL" id="ANJ86768.1"/>
    </source>
</evidence>
<organism evidence="3 4">
    <name type="scientific">Pandoraea oxalativorans</name>
    <dbReference type="NCBI Taxonomy" id="573737"/>
    <lineage>
        <taxon>Bacteria</taxon>
        <taxon>Pseudomonadati</taxon>
        <taxon>Pseudomonadota</taxon>
        <taxon>Betaproteobacteria</taxon>
        <taxon>Burkholderiales</taxon>
        <taxon>Burkholderiaceae</taxon>
        <taxon>Pandoraea</taxon>
    </lineage>
</organism>
<evidence type="ECO:0000256" key="1">
    <source>
        <dbReference type="SAM" id="Coils"/>
    </source>
</evidence>